<dbReference type="RefSeq" id="WP_319061864.1">
    <property type="nucleotide sequence ID" value="NZ_JARAYT010000002.1"/>
</dbReference>
<proteinExistence type="predicted"/>
<dbReference type="EMBL" id="JARAYU010000002">
    <property type="protein sequence ID" value="MDX3699896.1"/>
    <property type="molecule type" value="Genomic_DNA"/>
</dbReference>
<evidence type="ECO:0000313" key="2">
    <source>
        <dbReference type="Proteomes" id="UP001271274"/>
    </source>
</evidence>
<reference evidence="1 2" key="1">
    <citation type="journal article" date="2023" name="Microb. Genom.">
        <title>Mesoterricola silvestris gen. nov., sp. nov., Mesoterricola sediminis sp. nov., Geothrix oryzae sp. nov., Geothrix edaphica sp. nov., Geothrix rubra sp. nov., and Geothrix limicola sp. nov., six novel members of Acidobacteriota isolated from soils.</title>
        <authorList>
            <person name="Weisberg A.J."/>
            <person name="Pearce E."/>
            <person name="Kramer C.G."/>
            <person name="Chang J.H."/>
            <person name="Clarke C.R."/>
        </authorList>
    </citation>
    <scope>NUCLEOTIDE SEQUENCE [LARGE SCALE GENOMIC DNA]</scope>
    <source>
        <strain evidence="1 2">ID09-01A</strain>
    </source>
</reference>
<comment type="caution">
    <text evidence="1">The sequence shown here is derived from an EMBL/GenBank/DDBJ whole genome shotgun (WGS) entry which is preliminary data.</text>
</comment>
<dbReference type="Proteomes" id="UP001271274">
    <property type="component" value="Unassembled WGS sequence"/>
</dbReference>
<gene>
    <name evidence="1" type="ORF">PV662_09020</name>
</gene>
<accession>A0ABU4NAU6</accession>
<name>A0ABU4NAU6_9ACTN</name>
<organism evidence="1 2">
    <name type="scientific">Streptomyces europaeiscabiei</name>
    <dbReference type="NCBI Taxonomy" id="146819"/>
    <lineage>
        <taxon>Bacteria</taxon>
        <taxon>Bacillati</taxon>
        <taxon>Actinomycetota</taxon>
        <taxon>Actinomycetes</taxon>
        <taxon>Kitasatosporales</taxon>
        <taxon>Streptomycetaceae</taxon>
        <taxon>Streptomyces</taxon>
    </lineage>
</organism>
<evidence type="ECO:0000313" key="1">
    <source>
        <dbReference type="EMBL" id="MDX3699896.1"/>
    </source>
</evidence>
<sequence>MAGDKPLGAGTLTPAELDKQADKVYRLFKRGNSKVSICRALGMSMDVVERRLARARKNLGEDSLADMRADRESSLTDMIREAHKNLDNAETVAERNACVRTIADLNMKVAKLLGLEVPAKVTLEMEKALELLHFQGEPGWGDE</sequence>
<protein>
    <recommendedName>
        <fullName evidence="3">RNA polymerase sigma factor 70 region 4 type 2 domain-containing protein</fullName>
    </recommendedName>
</protein>
<keyword evidence="2" id="KW-1185">Reference proteome</keyword>
<evidence type="ECO:0008006" key="3">
    <source>
        <dbReference type="Google" id="ProtNLM"/>
    </source>
</evidence>